<evidence type="ECO:0008006" key="4">
    <source>
        <dbReference type="Google" id="ProtNLM"/>
    </source>
</evidence>
<dbReference type="Proteomes" id="UP001501337">
    <property type="component" value="Unassembled WGS sequence"/>
</dbReference>
<feature type="signal peptide" evidence="1">
    <location>
        <begin position="1"/>
        <end position="28"/>
    </location>
</feature>
<dbReference type="InterPro" id="IPR010869">
    <property type="entry name" value="DUF1501"/>
</dbReference>
<accession>A0ABP7PAV4</accession>
<dbReference type="EMBL" id="BAABBO010000009">
    <property type="protein sequence ID" value="GAA3962580.1"/>
    <property type="molecule type" value="Genomic_DNA"/>
</dbReference>
<gene>
    <name evidence="2" type="ORF">GCM10022278_20650</name>
</gene>
<comment type="caution">
    <text evidence="2">The sequence shown here is derived from an EMBL/GenBank/DDBJ whole genome shotgun (WGS) entry which is preliminary data.</text>
</comment>
<organism evidence="2 3">
    <name type="scientific">Allohahella marinimesophila</name>
    <dbReference type="NCBI Taxonomy" id="1054972"/>
    <lineage>
        <taxon>Bacteria</taxon>
        <taxon>Pseudomonadati</taxon>
        <taxon>Pseudomonadota</taxon>
        <taxon>Gammaproteobacteria</taxon>
        <taxon>Oceanospirillales</taxon>
        <taxon>Hahellaceae</taxon>
        <taxon>Allohahella</taxon>
    </lineage>
</organism>
<keyword evidence="3" id="KW-1185">Reference proteome</keyword>
<evidence type="ECO:0000313" key="3">
    <source>
        <dbReference type="Proteomes" id="UP001501337"/>
    </source>
</evidence>
<name>A0ABP7PAV4_9GAMM</name>
<dbReference type="InterPro" id="IPR017850">
    <property type="entry name" value="Alkaline_phosphatase_core_sf"/>
</dbReference>
<dbReference type="PANTHER" id="PTHR43737">
    <property type="entry name" value="BLL7424 PROTEIN"/>
    <property type="match status" value="1"/>
</dbReference>
<dbReference type="PANTHER" id="PTHR43737:SF1">
    <property type="entry name" value="DUF1501 DOMAIN-CONTAINING PROTEIN"/>
    <property type="match status" value="1"/>
</dbReference>
<keyword evidence="1" id="KW-0732">Signal</keyword>
<dbReference type="SUPFAM" id="SSF53649">
    <property type="entry name" value="Alkaline phosphatase-like"/>
    <property type="match status" value="1"/>
</dbReference>
<dbReference type="RefSeq" id="WP_344805974.1">
    <property type="nucleotide sequence ID" value="NZ_BAABBO010000009.1"/>
</dbReference>
<dbReference type="PROSITE" id="PS51318">
    <property type="entry name" value="TAT"/>
    <property type="match status" value="1"/>
</dbReference>
<dbReference type="InterPro" id="IPR006311">
    <property type="entry name" value="TAT_signal"/>
</dbReference>
<sequence length="427" mass="45554">MDRRNFLRMAAASGMTLGLPMTASLANAAPNRFWVSVHASGGWDPTILCDPKGDAARSDGRGAVNNFATADIRNAGSIAYAPASASITDAVVRAEIDAMYDTFFQTHAGRLLVINGVDTRTNSHSTGTRTTWSGSADLGMPAFAALAAAASAPNEPMSFLTNGGYDYTDGIVAAARVSGSGQFSDLANPNHPSAGSNNRYLPDTTFEALAASKRQRLEQLMSTEQLPQRKKMMSDLFGVRSSGRNNLDAISQKLEGRTTSGLKGQAEMAVAAFSTGLGVSANLVTGGFDTHGNHDTSHYPRMRTLLDGVHHLWTRLEEEGLADRTTVVISSDFGRTPYYNSGNGKDHWNVTSVMAMGAGIRGGRTIGATDPEFRALRVNPQTFLPDSSGIVLTPGHVHRALRRLAGIESADLDRRYPIQADTLNLFS</sequence>
<reference evidence="3" key="1">
    <citation type="journal article" date="2019" name="Int. J. Syst. Evol. Microbiol.">
        <title>The Global Catalogue of Microorganisms (GCM) 10K type strain sequencing project: providing services to taxonomists for standard genome sequencing and annotation.</title>
        <authorList>
            <consortium name="The Broad Institute Genomics Platform"/>
            <consortium name="The Broad Institute Genome Sequencing Center for Infectious Disease"/>
            <person name="Wu L."/>
            <person name="Ma J."/>
        </authorList>
    </citation>
    <scope>NUCLEOTIDE SEQUENCE [LARGE SCALE GENOMIC DNA]</scope>
    <source>
        <strain evidence="3">JCM 17555</strain>
    </source>
</reference>
<feature type="chain" id="PRO_5045204527" description="Tat pathway signal protein" evidence="1">
    <location>
        <begin position="29"/>
        <end position="427"/>
    </location>
</feature>
<evidence type="ECO:0000256" key="1">
    <source>
        <dbReference type="SAM" id="SignalP"/>
    </source>
</evidence>
<evidence type="ECO:0000313" key="2">
    <source>
        <dbReference type="EMBL" id="GAA3962580.1"/>
    </source>
</evidence>
<dbReference type="Pfam" id="PF07394">
    <property type="entry name" value="DUF1501"/>
    <property type="match status" value="1"/>
</dbReference>
<proteinExistence type="predicted"/>
<protein>
    <recommendedName>
        <fullName evidence="4">Tat pathway signal protein</fullName>
    </recommendedName>
</protein>